<dbReference type="AlphaFoldDB" id="A0A517WUZ1"/>
<dbReference type="RefSeq" id="WP_145174679.1">
    <property type="nucleotide sequence ID" value="NZ_CP037422.1"/>
</dbReference>
<accession>A0A517WUZ1</accession>
<sequence length="138" mass="15707">MVSIKCYGEDELTLAAVTKYLPGLLDELGDQTDPDKCLVFYRPSFGRSGGISGSSFGEFDAILATHECIYLIESKWIRSGNPEKRIPLKPNQVLRHEIFEWIKNKWKEVQTWRDFKKKHSTGFENAFHSKPLASNGAV</sequence>
<evidence type="ECO:0000313" key="1">
    <source>
        <dbReference type="EMBL" id="QDU09064.1"/>
    </source>
</evidence>
<keyword evidence="2" id="KW-1185">Reference proteome</keyword>
<gene>
    <name evidence="1" type="ORF">V202x_24350</name>
</gene>
<protein>
    <submittedName>
        <fullName evidence="1">Uncharacterized protein</fullName>
    </submittedName>
</protein>
<proteinExistence type="predicted"/>
<name>A0A517WUZ1_9PLAN</name>
<dbReference type="OrthoDB" id="2988518at2"/>
<dbReference type="EMBL" id="CP037422">
    <property type="protein sequence ID" value="QDU09064.1"/>
    <property type="molecule type" value="Genomic_DNA"/>
</dbReference>
<evidence type="ECO:0000313" key="2">
    <source>
        <dbReference type="Proteomes" id="UP000318384"/>
    </source>
</evidence>
<reference evidence="1 2" key="1">
    <citation type="submission" date="2019-03" db="EMBL/GenBank/DDBJ databases">
        <title>Deep-cultivation of Planctomycetes and their phenomic and genomic characterization uncovers novel biology.</title>
        <authorList>
            <person name="Wiegand S."/>
            <person name="Jogler M."/>
            <person name="Boedeker C."/>
            <person name="Pinto D."/>
            <person name="Vollmers J."/>
            <person name="Rivas-Marin E."/>
            <person name="Kohn T."/>
            <person name="Peeters S.H."/>
            <person name="Heuer A."/>
            <person name="Rast P."/>
            <person name="Oberbeckmann S."/>
            <person name="Bunk B."/>
            <person name="Jeske O."/>
            <person name="Meyerdierks A."/>
            <person name="Storesund J.E."/>
            <person name="Kallscheuer N."/>
            <person name="Luecker S."/>
            <person name="Lage O.M."/>
            <person name="Pohl T."/>
            <person name="Merkel B.J."/>
            <person name="Hornburger P."/>
            <person name="Mueller R.-W."/>
            <person name="Bruemmer F."/>
            <person name="Labrenz M."/>
            <person name="Spormann A.M."/>
            <person name="Op den Camp H."/>
            <person name="Overmann J."/>
            <person name="Amann R."/>
            <person name="Jetten M.S.M."/>
            <person name="Mascher T."/>
            <person name="Medema M.H."/>
            <person name="Devos D.P."/>
            <person name="Kaster A.-K."/>
            <person name="Ovreas L."/>
            <person name="Rohde M."/>
            <person name="Galperin M.Y."/>
            <person name="Jogler C."/>
        </authorList>
    </citation>
    <scope>NUCLEOTIDE SEQUENCE [LARGE SCALE GENOMIC DNA]</scope>
    <source>
        <strain evidence="1 2">V202</strain>
    </source>
</reference>
<organism evidence="1 2">
    <name type="scientific">Gimesia aquarii</name>
    <dbReference type="NCBI Taxonomy" id="2527964"/>
    <lineage>
        <taxon>Bacteria</taxon>
        <taxon>Pseudomonadati</taxon>
        <taxon>Planctomycetota</taxon>
        <taxon>Planctomycetia</taxon>
        <taxon>Planctomycetales</taxon>
        <taxon>Planctomycetaceae</taxon>
        <taxon>Gimesia</taxon>
    </lineage>
</organism>
<dbReference type="Proteomes" id="UP000318384">
    <property type="component" value="Chromosome"/>
</dbReference>